<dbReference type="InterPro" id="IPR036249">
    <property type="entry name" value="Thioredoxin-like_sf"/>
</dbReference>
<evidence type="ECO:0000313" key="3">
    <source>
        <dbReference type="Proteomes" id="UP001595384"/>
    </source>
</evidence>
<proteinExistence type="predicted"/>
<dbReference type="Pfam" id="PF13905">
    <property type="entry name" value="Thioredoxin_8"/>
    <property type="match status" value="1"/>
</dbReference>
<dbReference type="PANTHER" id="PTHR42852:SF17">
    <property type="entry name" value="THIOREDOXIN-LIKE PROTEIN HI_1115"/>
    <property type="match status" value="1"/>
</dbReference>
<dbReference type="Gene3D" id="3.40.30.10">
    <property type="entry name" value="Glutaredoxin"/>
    <property type="match status" value="1"/>
</dbReference>
<dbReference type="CDD" id="cd03011">
    <property type="entry name" value="TlpA_like_ScsD_MtbDsbE"/>
    <property type="match status" value="1"/>
</dbReference>
<dbReference type="RefSeq" id="WP_261809158.1">
    <property type="nucleotide sequence ID" value="NZ_AP024911.1"/>
</dbReference>
<evidence type="ECO:0000313" key="2">
    <source>
        <dbReference type="EMBL" id="MFC3023748.1"/>
    </source>
</evidence>
<name>A0ABV7CA70_9VIBR</name>
<reference evidence="3" key="1">
    <citation type="journal article" date="2019" name="Int. J. Syst. Evol. Microbiol.">
        <title>The Global Catalogue of Microorganisms (GCM) 10K type strain sequencing project: providing services to taxonomists for standard genome sequencing and annotation.</title>
        <authorList>
            <consortium name="The Broad Institute Genomics Platform"/>
            <consortium name="The Broad Institute Genome Sequencing Center for Infectious Disease"/>
            <person name="Wu L."/>
            <person name="Ma J."/>
        </authorList>
    </citation>
    <scope>NUCLEOTIDE SEQUENCE [LARGE SCALE GENOMIC DNA]</scope>
    <source>
        <strain evidence="3">KCTC 62784</strain>
    </source>
</reference>
<gene>
    <name evidence="2" type="ORF">ACFODT_07915</name>
</gene>
<dbReference type="Proteomes" id="UP001595384">
    <property type="component" value="Unassembled WGS sequence"/>
</dbReference>
<dbReference type="SUPFAM" id="SSF52833">
    <property type="entry name" value="Thioredoxin-like"/>
    <property type="match status" value="1"/>
</dbReference>
<dbReference type="InterPro" id="IPR050553">
    <property type="entry name" value="Thioredoxin_ResA/DsbE_sf"/>
</dbReference>
<dbReference type="PANTHER" id="PTHR42852">
    <property type="entry name" value="THIOL:DISULFIDE INTERCHANGE PROTEIN DSBE"/>
    <property type="match status" value="1"/>
</dbReference>
<feature type="domain" description="Thioredoxin-like fold" evidence="1">
    <location>
        <begin position="76"/>
        <end position="157"/>
    </location>
</feature>
<dbReference type="InterPro" id="IPR012336">
    <property type="entry name" value="Thioredoxin-like_fold"/>
</dbReference>
<keyword evidence="3" id="KW-1185">Reference proteome</keyword>
<comment type="caution">
    <text evidence="2">The sequence shown here is derived from an EMBL/GenBank/DDBJ whole genome shotgun (WGS) entry which is preliminary data.</text>
</comment>
<dbReference type="EMBL" id="JBHRSE010000052">
    <property type="protein sequence ID" value="MFC3023748.1"/>
    <property type="molecule type" value="Genomic_DNA"/>
</dbReference>
<accession>A0ABV7CA70</accession>
<organism evidence="2 3">
    <name type="scientific">Vibrio zhugei</name>
    <dbReference type="NCBI Taxonomy" id="2479546"/>
    <lineage>
        <taxon>Bacteria</taxon>
        <taxon>Pseudomonadati</taxon>
        <taxon>Pseudomonadota</taxon>
        <taxon>Gammaproteobacteria</taxon>
        <taxon>Vibrionales</taxon>
        <taxon>Vibrionaceae</taxon>
        <taxon>Vibrio</taxon>
    </lineage>
</organism>
<protein>
    <submittedName>
        <fullName evidence="2">Protein disulfide oxidoreductase</fullName>
    </submittedName>
</protein>
<sequence>MISALLGCYGLKQAIMQHGYLKKIVYSCVFFLSLMSIGIATDAWHDKTLPVTQKKIVMTNTQGQQVDIKALSQHQPVTLYFWGSWCNSCRLVTPSVRWLSHQYPTIGIAVMSGDNEHMRQYLDSHRPDYWIVNDPNKRISHQWQVSKAPTILIIYKNKVRFVTQGLVSPIGLWLRDWLAKHS</sequence>
<evidence type="ECO:0000259" key="1">
    <source>
        <dbReference type="Pfam" id="PF13905"/>
    </source>
</evidence>